<dbReference type="KEGG" id="anp:FK178_09430"/>
<dbReference type="AlphaFoldDB" id="A0A5B8YMT1"/>
<dbReference type="RefSeq" id="WP_146834036.1">
    <property type="nucleotide sequence ID" value="NZ_CP042476.1"/>
</dbReference>
<dbReference type="Gene3D" id="3.30.110.170">
    <property type="entry name" value="Protein of unknown function (DUF541), domain 1"/>
    <property type="match status" value="1"/>
</dbReference>
<dbReference type="Pfam" id="PF04402">
    <property type="entry name" value="SIMPL"/>
    <property type="match status" value="1"/>
</dbReference>
<proteinExistence type="predicted"/>
<organism evidence="2 3">
    <name type="scientific">Antarcticibacterium arcticum</name>
    <dbReference type="NCBI Taxonomy" id="2585771"/>
    <lineage>
        <taxon>Bacteria</taxon>
        <taxon>Pseudomonadati</taxon>
        <taxon>Bacteroidota</taxon>
        <taxon>Flavobacteriia</taxon>
        <taxon>Flavobacteriales</taxon>
        <taxon>Flavobacteriaceae</taxon>
        <taxon>Antarcticibacterium</taxon>
    </lineage>
</organism>
<keyword evidence="3" id="KW-1185">Reference proteome</keyword>
<gene>
    <name evidence="2" type="ORF">FK178_09430</name>
</gene>
<keyword evidence="1" id="KW-0732">Signal</keyword>
<reference evidence="2 3" key="1">
    <citation type="submission" date="2019-08" db="EMBL/GenBank/DDBJ databases">
        <title>Antarcticibacterium arcticum sp. nov., a bacterium isolated from marine sediment of the Canadian Beaufort Sea.</title>
        <authorList>
            <person name="Lee Y.M."/>
            <person name="Baek K."/>
            <person name="Lee D.-H."/>
            <person name="Shin S.C."/>
            <person name="Jin Y.K."/>
            <person name="Park Y."/>
        </authorList>
    </citation>
    <scope>NUCLEOTIDE SEQUENCE [LARGE SCALE GENOMIC DNA]</scope>
    <source>
        <strain evidence="2 3">PAMC 28998</strain>
    </source>
</reference>
<dbReference type="EMBL" id="CP042476">
    <property type="protein sequence ID" value="QED37933.1"/>
    <property type="molecule type" value="Genomic_DNA"/>
</dbReference>
<dbReference type="InterPro" id="IPR007497">
    <property type="entry name" value="SIMPL/DUF541"/>
</dbReference>
<evidence type="ECO:0000313" key="3">
    <source>
        <dbReference type="Proteomes" id="UP000321954"/>
    </source>
</evidence>
<feature type="chain" id="PRO_5022686464" evidence="1">
    <location>
        <begin position="20"/>
        <end position="233"/>
    </location>
</feature>
<dbReference type="Proteomes" id="UP000321954">
    <property type="component" value="Chromosome"/>
</dbReference>
<dbReference type="OrthoDB" id="1118849at2"/>
<sequence>MNNLKLLLPMLLFSIVSFGQTKNFIDQPYLETTAMVDTLVKPDIIYLDILLRESDNRNRESVEELEIKMAAKLESLGINLKEQLSLSDLGSNFKKYFLKQKDVLKSKAYKLKVFDAQTAGRVLVGLEDIGISNVSLDKTEYSKMEELKLNLKSRAVAKAKTQAEYLLKPLDQKITRALFITDKYYQTFGYGGELNEMVVVGYGASMKQEIKQIDIEFKPIRVETEVSIKFGIE</sequence>
<protein>
    <submittedName>
        <fullName evidence="2">SIMPL domain-containing protein</fullName>
    </submittedName>
</protein>
<evidence type="ECO:0000256" key="1">
    <source>
        <dbReference type="SAM" id="SignalP"/>
    </source>
</evidence>
<feature type="signal peptide" evidence="1">
    <location>
        <begin position="1"/>
        <end position="19"/>
    </location>
</feature>
<name>A0A5B8YMT1_9FLAO</name>
<accession>A0A5B8YMT1</accession>
<evidence type="ECO:0000313" key="2">
    <source>
        <dbReference type="EMBL" id="QED37933.1"/>
    </source>
</evidence>